<evidence type="ECO:0000313" key="2">
    <source>
        <dbReference type="EMBL" id="MFD0767315.1"/>
    </source>
</evidence>
<dbReference type="Gene3D" id="2.120.10.30">
    <property type="entry name" value="TolB, C-terminal domain"/>
    <property type="match status" value="1"/>
</dbReference>
<keyword evidence="1" id="KW-0732">Signal</keyword>
<feature type="chain" id="PRO_5045182237" evidence="1">
    <location>
        <begin position="26"/>
        <end position="277"/>
    </location>
</feature>
<name>A0ABW2ZMT7_9SPHI</name>
<dbReference type="GO" id="GO:0005524">
    <property type="term" value="F:ATP binding"/>
    <property type="evidence" value="ECO:0007669"/>
    <property type="project" value="UniProtKB-KW"/>
</dbReference>
<evidence type="ECO:0000313" key="3">
    <source>
        <dbReference type="Proteomes" id="UP001597073"/>
    </source>
</evidence>
<protein>
    <submittedName>
        <fullName evidence="2">ATP-binding protein</fullName>
    </submittedName>
</protein>
<comment type="caution">
    <text evidence="2">The sequence shown here is derived from an EMBL/GenBank/DDBJ whole genome shotgun (WGS) entry which is preliminary data.</text>
</comment>
<dbReference type="Proteomes" id="UP001597073">
    <property type="component" value="Unassembled WGS sequence"/>
</dbReference>
<keyword evidence="2" id="KW-0067">ATP-binding</keyword>
<keyword evidence="2" id="KW-0547">Nucleotide-binding</keyword>
<proteinExistence type="predicted"/>
<evidence type="ECO:0000256" key="1">
    <source>
        <dbReference type="SAM" id="SignalP"/>
    </source>
</evidence>
<organism evidence="2 3">
    <name type="scientific">Mucilaginibacter lutimaris</name>
    <dbReference type="NCBI Taxonomy" id="931629"/>
    <lineage>
        <taxon>Bacteria</taxon>
        <taxon>Pseudomonadati</taxon>
        <taxon>Bacteroidota</taxon>
        <taxon>Sphingobacteriia</taxon>
        <taxon>Sphingobacteriales</taxon>
        <taxon>Sphingobacteriaceae</taxon>
        <taxon>Mucilaginibacter</taxon>
    </lineage>
</organism>
<dbReference type="SUPFAM" id="SSF63829">
    <property type="entry name" value="Calcium-dependent phosphotriesterase"/>
    <property type="match status" value="1"/>
</dbReference>
<dbReference type="RefSeq" id="WP_377145975.1">
    <property type="nucleotide sequence ID" value="NZ_JBHTIA010000026.1"/>
</dbReference>
<accession>A0ABW2ZMT7</accession>
<reference evidence="3" key="1">
    <citation type="journal article" date="2019" name="Int. J. Syst. Evol. Microbiol.">
        <title>The Global Catalogue of Microorganisms (GCM) 10K type strain sequencing project: providing services to taxonomists for standard genome sequencing and annotation.</title>
        <authorList>
            <consortium name="The Broad Institute Genomics Platform"/>
            <consortium name="The Broad Institute Genome Sequencing Center for Infectious Disease"/>
            <person name="Wu L."/>
            <person name="Ma J."/>
        </authorList>
    </citation>
    <scope>NUCLEOTIDE SEQUENCE [LARGE SCALE GENOMIC DNA]</scope>
    <source>
        <strain evidence="3">CCUG 60742</strain>
    </source>
</reference>
<sequence length="277" mass="29314">MKITIPVSKALLVAALTFIAGVASAQHTVSKLWQTPATLATPESVLPANGILYVSLIDGDAWAKDGKGGIAKVSLSGKIIDTSWVTGLNAPKGMAIRGNWLYIGDVDEVVVVNIKTGKVDHKVPVKGAKGLNDVTVDKAGAVYVSDSMTGLVHKIVGNKVTTFLQNQKGVNGLRAVNDKLYVLTGDGAYIVGTDKTPMKLTTLEHGGDGIEPVGNGDMLATAWQGYLYYIQANGNKDVLLDTHSTNDKTADIGYDAKSRIIYVPTFLGKSVVAYKLK</sequence>
<dbReference type="EMBL" id="JBHTIA010000026">
    <property type="protein sequence ID" value="MFD0767315.1"/>
    <property type="molecule type" value="Genomic_DNA"/>
</dbReference>
<dbReference type="InterPro" id="IPR011042">
    <property type="entry name" value="6-blade_b-propeller_TolB-like"/>
</dbReference>
<gene>
    <name evidence="2" type="ORF">ACFQZI_20850</name>
</gene>
<feature type="signal peptide" evidence="1">
    <location>
        <begin position="1"/>
        <end position="25"/>
    </location>
</feature>
<keyword evidence="3" id="KW-1185">Reference proteome</keyword>